<evidence type="ECO:0000313" key="6">
    <source>
        <dbReference type="Proteomes" id="UP000034723"/>
    </source>
</evidence>
<sequence>MRVLFVCVENTCRSVMAEAVFNRMARRWRAESAGLKAGGEYDSMALRVLEERGYEVVNREPRSLDSVRLEDYALVVTVCDESLCVSINHPRVERWSVEDPKGGSREDYVRTLEELEKRVADLVRRLEDEGA</sequence>
<evidence type="ECO:0000256" key="3">
    <source>
        <dbReference type="ARBA" id="ARBA00022849"/>
    </source>
</evidence>
<dbReference type="HOGENOM" id="CLU_071415_3_2_2"/>
<keyword evidence="5" id="KW-0560">Oxidoreductase</keyword>
<feature type="domain" description="Phosphotyrosine protein phosphatase I" evidence="4">
    <location>
        <begin position="1"/>
        <end position="125"/>
    </location>
</feature>
<dbReference type="SUPFAM" id="SSF52788">
    <property type="entry name" value="Phosphotyrosine protein phosphatases I"/>
    <property type="match status" value="1"/>
</dbReference>
<dbReference type="STRING" id="113653.GAH_01852"/>
<dbReference type="Proteomes" id="UP000034723">
    <property type="component" value="Chromosome"/>
</dbReference>
<comment type="similarity">
    <text evidence="1">Belongs to the low molecular weight phosphotyrosine protein phosphatase family.</text>
</comment>
<dbReference type="InParanoid" id="A0A0F7ICA4"/>
<dbReference type="SMART" id="SM00226">
    <property type="entry name" value="LMWPc"/>
    <property type="match status" value="1"/>
</dbReference>
<dbReference type="Gene3D" id="3.40.50.2300">
    <property type="match status" value="1"/>
</dbReference>
<evidence type="ECO:0000259" key="4">
    <source>
        <dbReference type="SMART" id="SM00226"/>
    </source>
</evidence>
<dbReference type="GO" id="GO:0004725">
    <property type="term" value="F:protein tyrosine phosphatase activity"/>
    <property type="evidence" value="ECO:0007669"/>
    <property type="project" value="InterPro"/>
</dbReference>
<dbReference type="InterPro" id="IPR036196">
    <property type="entry name" value="Ptyr_pPase_sf"/>
</dbReference>
<dbReference type="AlphaFoldDB" id="A0A0F7ICA4"/>
<gene>
    <name evidence="5" type="ORF">GAH_01852</name>
</gene>
<dbReference type="EC" id="1.20.4.1" evidence="5"/>
<dbReference type="InterPro" id="IPR023485">
    <property type="entry name" value="Ptyr_pPase"/>
</dbReference>
<evidence type="ECO:0000313" key="5">
    <source>
        <dbReference type="EMBL" id="AKG90870.1"/>
    </source>
</evidence>
<dbReference type="EMBL" id="CP011267">
    <property type="protein sequence ID" value="AKG90870.1"/>
    <property type="molecule type" value="Genomic_DNA"/>
</dbReference>
<dbReference type="OrthoDB" id="295776at2157"/>
<dbReference type="Pfam" id="PF01451">
    <property type="entry name" value="LMWPc"/>
    <property type="match status" value="1"/>
</dbReference>
<protein>
    <submittedName>
        <fullName evidence="5">Protein-tyrosine-phosphatase</fullName>
        <ecNumber evidence="5">1.20.4.1</ecNumber>
    </submittedName>
</protein>
<organism evidence="5 6">
    <name type="scientific">Geoglobus ahangari</name>
    <dbReference type="NCBI Taxonomy" id="113653"/>
    <lineage>
        <taxon>Archaea</taxon>
        <taxon>Methanobacteriati</taxon>
        <taxon>Methanobacteriota</taxon>
        <taxon>Archaeoglobi</taxon>
        <taxon>Archaeoglobales</taxon>
        <taxon>Archaeoglobaceae</taxon>
        <taxon>Geoglobus</taxon>
    </lineage>
</organism>
<evidence type="ECO:0000256" key="1">
    <source>
        <dbReference type="ARBA" id="ARBA00011063"/>
    </source>
</evidence>
<dbReference type="GO" id="GO:0046685">
    <property type="term" value="P:response to arsenic-containing substance"/>
    <property type="evidence" value="ECO:0007669"/>
    <property type="project" value="UniProtKB-KW"/>
</dbReference>
<evidence type="ECO:0000256" key="2">
    <source>
        <dbReference type="ARBA" id="ARBA00022801"/>
    </source>
</evidence>
<dbReference type="PANTHER" id="PTHR43428:SF1">
    <property type="entry name" value="ARSENATE REDUCTASE"/>
    <property type="match status" value="1"/>
</dbReference>
<dbReference type="PRINTS" id="PR00719">
    <property type="entry name" value="LMWPTPASE"/>
</dbReference>
<name>A0A0F7ICA4_9EURY</name>
<keyword evidence="2" id="KW-0378">Hydrolase</keyword>
<dbReference type="GO" id="GO:0008794">
    <property type="term" value="F:arsenate reductase (glutaredoxin) activity"/>
    <property type="evidence" value="ECO:0007669"/>
    <property type="project" value="UniProtKB-EC"/>
</dbReference>
<proteinExistence type="inferred from homology"/>
<dbReference type="RefSeq" id="WP_048096303.1">
    <property type="nucleotide sequence ID" value="NZ_CP011267.1"/>
</dbReference>
<dbReference type="InterPro" id="IPR017867">
    <property type="entry name" value="Tyr_phospatase_low_mol_wt"/>
</dbReference>
<accession>A0A0F7ICA4</accession>
<keyword evidence="3" id="KW-0059">Arsenical resistance</keyword>
<dbReference type="KEGG" id="gah:GAH_01852"/>
<dbReference type="GeneID" id="24804419"/>
<keyword evidence="6" id="KW-1185">Reference proteome</keyword>
<dbReference type="PANTHER" id="PTHR43428">
    <property type="entry name" value="ARSENATE REDUCTASE"/>
    <property type="match status" value="1"/>
</dbReference>
<reference evidence="5 6" key="1">
    <citation type="submission" date="2015-04" db="EMBL/GenBank/DDBJ databases">
        <title>The complete genome sequence of the hyperthermophilic, obligate iron-reducing archaeon Geoglobus ahangari strain 234T.</title>
        <authorList>
            <person name="Manzella M.P."/>
            <person name="Holmes D.E."/>
            <person name="Rocheleau J.M."/>
            <person name="Chung A."/>
            <person name="Reguera G."/>
            <person name="Kashefi K."/>
        </authorList>
    </citation>
    <scope>NUCLEOTIDE SEQUENCE [LARGE SCALE GENOMIC DNA]</scope>
    <source>
        <strain evidence="5 6">234</strain>
    </source>
</reference>